<sequence length="190" mass="21688">MGRADNTVTNEKRRMSANKGGRMVEGTRNMELFYQTDPSAHRLNGYRDSGFEESLFGIQFNEILVSKLKFILVNGPKEQAKYAAEFFARHLTDREDGIFQLVLQVYTQILKKPIKLAFMDQNLLSSVVVGHFAKLVLPHHYETLDSLIDISIKQITLHLGSPLPNNLKQLDIVGWYEVDEIPPITCYMVS</sequence>
<dbReference type="Proteomes" id="UP001153148">
    <property type="component" value="Unassembled WGS sequence"/>
</dbReference>
<evidence type="ECO:0000313" key="1">
    <source>
        <dbReference type="EMBL" id="CAG2060516.1"/>
    </source>
</evidence>
<feature type="non-terminal residue" evidence="1">
    <location>
        <position position="190"/>
    </location>
</feature>
<organism evidence="1 2">
    <name type="scientific">Timema podura</name>
    <name type="common">Walking stick</name>
    <dbReference type="NCBI Taxonomy" id="61482"/>
    <lineage>
        <taxon>Eukaryota</taxon>
        <taxon>Metazoa</taxon>
        <taxon>Ecdysozoa</taxon>
        <taxon>Arthropoda</taxon>
        <taxon>Hexapoda</taxon>
        <taxon>Insecta</taxon>
        <taxon>Pterygota</taxon>
        <taxon>Neoptera</taxon>
        <taxon>Polyneoptera</taxon>
        <taxon>Phasmatodea</taxon>
        <taxon>Timematodea</taxon>
        <taxon>Timematoidea</taxon>
        <taxon>Timematidae</taxon>
        <taxon>Timema</taxon>
    </lineage>
</organism>
<keyword evidence="2" id="KW-1185">Reference proteome</keyword>
<reference evidence="1" key="1">
    <citation type="submission" date="2021-03" db="EMBL/GenBank/DDBJ databases">
        <authorList>
            <person name="Tran Van P."/>
        </authorList>
    </citation>
    <scope>NUCLEOTIDE SEQUENCE</scope>
</reference>
<protein>
    <submittedName>
        <fullName evidence="1">Uncharacterized protein</fullName>
    </submittedName>
</protein>
<proteinExistence type="predicted"/>
<accession>A0ABN7P0Q6</accession>
<dbReference type="EMBL" id="CAJPIN010012608">
    <property type="protein sequence ID" value="CAG2060516.1"/>
    <property type="molecule type" value="Genomic_DNA"/>
</dbReference>
<evidence type="ECO:0000313" key="2">
    <source>
        <dbReference type="Proteomes" id="UP001153148"/>
    </source>
</evidence>
<comment type="caution">
    <text evidence="1">The sequence shown here is derived from an EMBL/GenBank/DDBJ whole genome shotgun (WGS) entry which is preliminary data.</text>
</comment>
<gene>
    <name evidence="1" type="ORF">TPAB3V08_LOCUS7472</name>
</gene>
<name>A0ABN7P0Q6_TIMPD</name>